<feature type="transmembrane region" description="Helical" evidence="6">
    <location>
        <begin position="108"/>
        <end position="126"/>
    </location>
</feature>
<feature type="transmembrane region" description="Helical" evidence="6">
    <location>
        <begin position="237"/>
        <end position="266"/>
    </location>
</feature>
<reference evidence="7 8" key="1">
    <citation type="submission" date="2020-07" db="EMBL/GenBank/DDBJ databases">
        <title>Bradyrhizobium diversity isolated from nodules of indigenous legumes of Western Australia.</title>
        <authorList>
            <person name="Klepa M.S."/>
        </authorList>
    </citation>
    <scope>NUCLEOTIDE SEQUENCE [LARGE SCALE GENOMIC DNA]</scope>
    <source>
        <strain evidence="7 8">CNPSo 4019</strain>
    </source>
</reference>
<gene>
    <name evidence="7" type="ORF">H1B27_25095</name>
</gene>
<feature type="transmembrane region" description="Helical" evidence="6">
    <location>
        <begin position="205"/>
        <end position="225"/>
    </location>
</feature>
<dbReference type="RefSeq" id="WP_197967887.1">
    <property type="nucleotide sequence ID" value="NZ_JACEGD010000024.1"/>
</dbReference>
<dbReference type="CDD" id="cd06581">
    <property type="entry name" value="TM_PBP1_LivM_like"/>
    <property type="match status" value="1"/>
</dbReference>
<evidence type="ECO:0000256" key="2">
    <source>
        <dbReference type="ARBA" id="ARBA00022475"/>
    </source>
</evidence>
<evidence type="ECO:0000313" key="7">
    <source>
        <dbReference type="EMBL" id="MBH5389532.1"/>
    </source>
</evidence>
<evidence type="ECO:0000256" key="1">
    <source>
        <dbReference type="ARBA" id="ARBA00004651"/>
    </source>
</evidence>
<comment type="caution">
    <text evidence="7">The sequence shown here is derived from an EMBL/GenBank/DDBJ whole genome shotgun (WGS) entry which is preliminary data.</text>
</comment>
<feature type="transmembrane region" description="Helical" evidence="6">
    <location>
        <begin position="82"/>
        <end position="101"/>
    </location>
</feature>
<keyword evidence="2" id="KW-1003">Cell membrane</keyword>
<comment type="subcellular location">
    <subcellularLocation>
        <location evidence="1">Cell membrane</location>
        <topology evidence="1">Multi-pass membrane protein</topology>
    </subcellularLocation>
</comment>
<dbReference type="EMBL" id="JACEGD010000024">
    <property type="protein sequence ID" value="MBH5389532.1"/>
    <property type="molecule type" value="Genomic_DNA"/>
</dbReference>
<proteinExistence type="predicted"/>
<sequence length="317" mass="32923">MMRWRILALAAAALLACAATGNGYIISLLVVIGLQALPAMGLALIAGFTGQISLGHAAFYGLGAYGAALIGRWLGVPAWVDIALSTAMVALLAWAIGWLVFRLKGHYLAMATLAFGIIVQICFTEMHGVTGGQDGLTGIPPLSLFGLTFRSDAAMLAVVWLVAIAAILAAQNLVASPTGLAMRAIAENEVTARSVGNDVQSIKRLIMMVSGAFCALGGGLYAHYIGYLSPGPFDVGFSIKLLLMVAIGGFADVWGVLLGVIFITLIGELLKPLGAYDIVAYGTLLVVSVIYCPNGLLRGMAALVARARRTAIAGSTR</sequence>
<keyword evidence="3 6" id="KW-0812">Transmembrane</keyword>
<dbReference type="PANTHER" id="PTHR30482:SF18">
    <property type="entry name" value="BRANCHED AMINO ACID TRANSPORT SYSTEM PERMEASE"/>
    <property type="match status" value="1"/>
</dbReference>
<organism evidence="7 8">
    <name type="scientific">Bradyrhizobium diversitatis</name>
    <dbReference type="NCBI Taxonomy" id="2755406"/>
    <lineage>
        <taxon>Bacteria</taxon>
        <taxon>Pseudomonadati</taxon>
        <taxon>Pseudomonadota</taxon>
        <taxon>Alphaproteobacteria</taxon>
        <taxon>Hyphomicrobiales</taxon>
        <taxon>Nitrobacteraceae</taxon>
        <taxon>Bradyrhizobium</taxon>
    </lineage>
</organism>
<dbReference type="PROSITE" id="PS51257">
    <property type="entry name" value="PROKAR_LIPOPROTEIN"/>
    <property type="match status" value="1"/>
</dbReference>
<evidence type="ECO:0000256" key="5">
    <source>
        <dbReference type="ARBA" id="ARBA00023136"/>
    </source>
</evidence>
<name>A0ABS0P898_9BRAD</name>
<evidence type="ECO:0000313" key="8">
    <source>
        <dbReference type="Proteomes" id="UP001194539"/>
    </source>
</evidence>
<accession>A0ABS0P898</accession>
<keyword evidence="4 6" id="KW-1133">Transmembrane helix</keyword>
<keyword evidence="8" id="KW-1185">Reference proteome</keyword>
<dbReference type="Proteomes" id="UP001194539">
    <property type="component" value="Unassembled WGS sequence"/>
</dbReference>
<evidence type="ECO:0000256" key="6">
    <source>
        <dbReference type="SAM" id="Phobius"/>
    </source>
</evidence>
<evidence type="ECO:0000256" key="4">
    <source>
        <dbReference type="ARBA" id="ARBA00022989"/>
    </source>
</evidence>
<keyword evidence="5 6" id="KW-0472">Membrane</keyword>
<dbReference type="InterPro" id="IPR001851">
    <property type="entry name" value="ABC_transp_permease"/>
</dbReference>
<protein>
    <submittedName>
        <fullName evidence="7">Branched-chain amino acid ABC transporter permease</fullName>
    </submittedName>
</protein>
<feature type="transmembrane region" description="Helical" evidence="6">
    <location>
        <begin position="153"/>
        <end position="174"/>
    </location>
</feature>
<dbReference type="InterPro" id="IPR043428">
    <property type="entry name" value="LivM-like"/>
</dbReference>
<dbReference type="PANTHER" id="PTHR30482">
    <property type="entry name" value="HIGH-AFFINITY BRANCHED-CHAIN AMINO ACID TRANSPORT SYSTEM PERMEASE"/>
    <property type="match status" value="1"/>
</dbReference>
<feature type="transmembrane region" description="Helical" evidence="6">
    <location>
        <begin position="278"/>
        <end position="297"/>
    </location>
</feature>
<evidence type="ECO:0000256" key="3">
    <source>
        <dbReference type="ARBA" id="ARBA00022692"/>
    </source>
</evidence>
<dbReference type="Pfam" id="PF02653">
    <property type="entry name" value="BPD_transp_2"/>
    <property type="match status" value="1"/>
</dbReference>